<dbReference type="OrthoDB" id="7262961at2"/>
<evidence type="ECO:0000313" key="2">
    <source>
        <dbReference type="Proteomes" id="UP000248257"/>
    </source>
</evidence>
<name>A0A318PHW8_KOMXY</name>
<gene>
    <name evidence="1" type="ORF">CFR75_08750</name>
</gene>
<proteinExistence type="predicted"/>
<dbReference type="AlphaFoldDB" id="A0A318PHW8"/>
<dbReference type="Proteomes" id="UP000248257">
    <property type="component" value="Unassembled WGS sequence"/>
</dbReference>
<protein>
    <submittedName>
        <fullName evidence="1">Uncharacterized protein</fullName>
    </submittedName>
</protein>
<sequence>MPAPRTPFSPAPVHAAAVLRAERRARLRARDIAAGLQPDMGADGPAALMRPAEQVRVQHAPGARPHTMRRLTDTCELDRLFYRANAALSAEQHAVGLRFKACWRRCISTGRLVQRYSPQTGQGGGTLEETEISVNARHAIDRALALLTLARARVVCAVCGLDEHPGTRIRTLHRALDLLHEKWR</sequence>
<dbReference type="EMBL" id="NKUC01000015">
    <property type="protein sequence ID" value="PYD56875.1"/>
    <property type="molecule type" value="Genomic_DNA"/>
</dbReference>
<evidence type="ECO:0000313" key="1">
    <source>
        <dbReference type="EMBL" id="PYD56875.1"/>
    </source>
</evidence>
<reference evidence="1 2" key="1">
    <citation type="submission" date="2017-07" db="EMBL/GenBank/DDBJ databases">
        <title>A draft genome sequence of Komagataeibacter xylinus LMG 1515.</title>
        <authorList>
            <person name="Skraban J."/>
            <person name="Cleenwerck I."/>
            <person name="Vandamme P."/>
            <person name="Trcek J."/>
        </authorList>
    </citation>
    <scope>NUCLEOTIDE SEQUENCE [LARGE SCALE GENOMIC DNA]</scope>
    <source>
        <strain evidence="1 2">LMG 1515</strain>
    </source>
</reference>
<organism evidence="1 2">
    <name type="scientific">Komagataeibacter xylinus</name>
    <name type="common">Gluconacetobacter xylinus</name>
    <dbReference type="NCBI Taxonomy" id="28448"/>
    <lineage>
        <taxon>Bacteria</taxon>
        <taxon>Pseudomonadati</taxon>
        <taxon>Pseudomonadota</taxon>
        <taxon>Alphaproteobacteria</taxon>
        <taxon>Acetobacterales</taxon>
        <taxon>Acetobacteraceae</taxon>
        <taxon>Komagataeibacter</taxon>
    </lineage>
</organism>
<dbReference type="RefSeq" id="WP_110570388.1">
    <property type="nucleotide sequence ID" value="NZ_CBCRXN010000008.1"/>
</dbReference>
<keyword evidence="2" id="KW-1185">Reference proteome</keyword>
<accession>A0A318PHW8</accession>
<comment type="caution">
    <text evidence="1">The sequence shown here is derived from an EMBL/GenBank/DDBJ whole genome shotgun (WGS) entry which is preliminary data.</text>
</comment>